<sequence length="702" mass="79948">MALDGSKLFERLNLDVLDNIFSYLDNQSLESLSTVNKFFQKRCLDQISFVTVTWRHVKVSQSYDPPLFNARSGIIIGDKLYVPFMTMEPVCYMMDIRTWKWTVHPLALQNQDHFEAVVTCAAAIGENIYFFGGRQIQSYRLSNSLYKLNVKTWVLEKLRPNGPAPRPRHEHTVNAIFDRYLVVFGGMCYHSVGENDVFVYDSVENRWIEPTINGYTPHVRFGHAACVAGKDLYVYGGSRIENDINVVYEDLHKLDCETWTWIKYEDPETTWQRDRAIRQSSREPMDIIPRSPAHPTVQIANQTRYTLPTTGISPRERYRPGMVLVENKLVIFGGHTIAHDEDDMSEIYDYALDDMCILSLDRLHWTHAYGVTLDSENAHPGVENFRPEPSGKIFAKEMIYQVLPTEALPEERRHGYTLFIIGLRKLFESGSTRLVSAVTKSAKAVEDDLLDLRGDDVLDLGMTNSLEKHDYRGSRKPSRKRIPEGLRVKEIQRIGEAPPVVLDNYEKGQAFPTNPGCAISVSSDTSESSNPTPPEVQRRPRVYIKQADEEIDYSTSNRNDNINPLAADKPPDAVSDPDTGVSPPDYGPQQDFITAKARSFFDMEVDLNLSQPKEIRTPPRYMSSDGTFPTQASQRKSRESLAGFKVQWLENQQLDGDNENPASKSQRADASSSSEHWFHEDSRRFALAPFCMLLTLNGADEY</sequence>
<evidence type="ECO:0000256" key="2">
    <source>
        <dbReference type="ARBA" id="ARBA00022737"/>
    </source>
</evidence>
<dbReference type="Pfam" id="PF00646">
    <property type="entry name" value="F-box"/>
    <property type="match status" value="1"/>
</dbReference>
<feature type="region of interest" description="Disordered" evidence="3">
    <location>
        <begin position="654"/>
        <end position="675"/>
    </location>
</feature>
<dbReference type="InterPro" id="IPR001810">
    <property type="entry name" value="F-box_dom"/>
</dbReference>
<comment type="caution">
    <text evidence="5">The sequence shown here is derived from an EMBL/GenBank/DDBJ whole genome shotgun (WGS) entry which is preliminary data.</text>
</comment>
<dbReference type="OrthoDB" id="10250130at2759"/>
<evidence type="ECO:0000256" key="3">
    <source>
        <dbReference type="SAM" id="MobiDB-lite"/>
    </source>
</evidence>
<protein>
    <recommendedName>
        <fullName evidence="4">F-box domain-containing protein</fullName>
    </recommendedName>
</protein>
<dbReference type="EMBL" id="MVBO01000009">
    <property type="protein sequence ID" value="OZJ05897.1"/>
    <property type="molecule type" value="Genomic_DNA"/>
</dbReference>
<dbReference type="AlphaFoldDB" id="A0A261Y5K7"/>
<organism evidence="5 6">
    <name type="scientific">Bifiguratus adelaidae</name>
    <dbReference type="NCBI Taxonomy" id="1938954"/>
    <lineage>
        <taxon>Eukaryota</taxon>
        <taxon>Fungi</taxon>
        <taxon>Fungi incertae sedis</taxon>
        <taxon>Mucoromycota</taxon>
        <taxon>Mucoromycotina</taxon>
        <taxon>Endogonomycetes</taxon>
        <taxon>Endogonales</taxon>
        <taxon>Endogonales incertae sedis</taxon>
        <taxon>Bifiguratus</taxon>
    </lineage>
</organism>
<keyword evidence="2" id="KW-0677">Repeat</keyword>
<accession>A0A261Y5K7</accession>
<feature type="compositionally biased region" description="Polar residues" evidence="3">
    <location>
        <begin position="520"/>
        <end position="530"/>
    </location>
</feature>
<proteinExistence type="predicted"/>
<reference evidence="5 6" key="1">
    <citation type="journal article" date="2017" name="Mycologia">
        <title>Bifiguratus adelaidae, gen. et sp. nov., a new member of Mucoromycotina in endophytic and soil-dwelling habitats.</title>
        <authorList>
            <person name="Torres-Cruz T.J."/>
            <person name="Billingsley Tobias T.L."/>
            <person name="Almatruk M."/>
            <person name="Hesse C."/>
            <person name="Kuske C.R."/>
            <person name="Desiro A."/>
            <person name="Benucci G.M."/>
            <person name="Bonito G."/>
            <person name="Stajich J.E."/>
            <person name="Dunlap C."/>
            <person name="Arnold A.E."/>
            <person name="Porras-Alfaro A."/>
        </authorList>
    </citation>
    <scope>NUCLEOTIDE SEQUENCE [LARGE SCALE GENOMIC DNA]</scope>
    <source>
        <strain evidence="5 6">AZ0501</strain>
    </source>
</reference>
<dbReference type="PANTHER" id="PTHR46093:SF18">
    <property type="entry name" value="FIBRONECTIN TYPE-III DOMAIN-CONTAINING PROTEIN"/>
    <property type="match status" value="1"/>
</dbReference>
<keyword evidence="1" id="KW-0880">Kelch repeat</keyword>
<evidence type="ECO:0000313" key="6">
    <source>
        <dbReference type="Proteomes" id="UP000242875"/>
    </source>
</evidence>
<gene>
    <name evidence="5" type="ORF">BZG36_00897</name>
</gene>
<dbReference type="Gene3D" id="2.120.10.80">
    <property type="entry name" value="Kelch-type beta propeller"/>
    <property type="match status" value="1"/>
</dbReference>
<evidence type="ECO:0000313" key="5">
    <source>
        <dbReference type="EMBL" id="OZJ05897.1"/>
    </source>
</evidence>
<keyword evidence="6" id="KW-1185">Reference proteome</keyword>
<dbReference type="SUPFAM" id="SSF117281">
    <property type="entry name" value="Kelch motif"/>
    <property type="match status" value="1"/>
</dbReference>
<feature type="domain" description="F-box" evidence="4">
    <location>
        <begin position="10"/>
        <end position="47"/>
    </location>
</feature>
<feature type="region of interest" description="Disordered" evidence="3">
    <location>
        <begin position="611"/>
        <end position="636"/>
    </location>
</feature>
<evidence type="ECO:0000259" key="4">
    <source>
        <dbReference type="Pfam" id="PF00646"/>
    </source>
</evidence>
<dbReference type="PANTHER" id="PTHR46093">
    <property type="entry name" value="ACYL-COA-BINDING DOMAIN-CONTAINING PROTEIN 5"/>
    <property type="match status" value="1"/>
</dbReference>
<dbReference type="Pfam" id="PF24681">
    <property type="entry name" value="Kelch_KLHDC2_KLHL20_DRC7"/>
    <property type="match status" value="1"/>
</dbReference>
<evidence type="ECO:0000256" key="1">
    <source>
        <dbReference type="ARBA" id="ARBA00022441"/>
    </source>
</evidence>
<feature type="compositionally biased region" description="Low complexity" evidence="3">
    <location>
        <begin position="662"/>
        <end position="674"/>
    </location>
</feature>
<name>A0A261Y5K7_9FUNG</name>
<feature type="compositionally biased region" description="Polar residues" evidence="3">
    <location>
        <begin position="624"/>
        <end position="634"/>
    </location>
</feature>
<dbReference type="Proteomes" id="UP000242875">
    <property type="component" value="Unassembled WGS sequence"/>
</dbReference>
<dbReference type="InterPro" id="IPR036047">
    <property type="entry name" value="F-box-like_dom_sf"/>
</dbReference>
<dbReference type="SUPFAM" id="SSF81383">
    <property type="entry name" value="F-box domain"/>
    <property type="match status" value="1"/>
</dbReference>
<feature type="region of interest" description="Disordered" evidence="3">
    <location>
        <begin position="513"/>
        <end position="587"/>
    </location>
</feature>
<feature type="compositionally biased region" description="Polar residues" evidence="3">
    <location>
        <begin position="553"/>
        <end position="562"/>
    </location>
</feature>
<dbReference type="InterPro" id="IPR015915">
    <property type="entry name" value="Kelch-typ_b-propeller"/>
</dbReference>